<reference evidence="2" key="1">
    <citation type="journal article" date="2024" name="Syst. Appl. Microbiol.">
        <title>First single-strain enrichments of Electrothrix cable bacteria, description of E. aestuarii sp. nov. and E. rattekaaiensis sp. nov., and proposal of a cable bacteria taxonomy following the rules of the SeqCode.</title>
        <authorList>
            <person name="Plum-Jensen L.E."/>
            <person name="Schramm A."/>
            <person name="Marshall I.P.G."/>
        </authorList>
    </citation>
    <scope>NUCLEOTIDE SEQUENCE</scope>
    <source>
        <strain evidence="2">Rat1</strain>
    </source>
</reference>
<accession>A0AAU8LSQ3</accession>
<sequence length="184" mass="20910">MTTMKCTSCKQGNLTPAYLDYLFPCHTCSHCGGSLVMLGDYLRWLEDNENLDFIKASEAVVEAEETSSAMVCPKSKVLMLKYKISQHNDHRLDLSPAINAVWMDKGEWDLLKQEGLAGKLNEIFTDSWQRGIREAKTSETLDMLYEKKFGANYDKIKAFKAVLDTMDNKSEVIAYLISDDPYKV</sequence>
<evidence type="ECO:0000259" key="1">
    <source>
        <dbReference type="Pfam" id="PF13453"/>
    </source>
</evidence>
<proteinExistence type="predicted"/>
<name>A0AAU8LSQ3_9BACT</name>
<dbReference type="AlphaFoldDB" id="A0AAU8LSQ3"/>
<dbReference type="InterPro" id="IPR027392">
    <property type="entry name" value="TF_Znf"/>
</dbReference>
<evidence type="ECO:0000313" key="2">
    <source>
        <dbReference type="EMBL" id="XCN72543.1"/>
    </source>
</evidence>
<dbReference type="Pfam" id="PF13453">
    <property type="entry name" value="Zn_ribbon_TFIIB"/>
    <property type="match status" value="1"/>
</dbReference>
<reference evidence="2" key="2">
    <citation type="submission" date="2024-06" db="EMBL/GenBank/DDBJ databases">
        <authorList>
            <person name="Plum-Jensen L.E."/>
            <person name="Schramm A."/>
            <person name="Marshall I.P.G."/>
        </authorList>
    </citation>
    <scope>NUCLEOTIDE SEQUENCE</scope>
    <source>
        <strain evidence="2">Rat1</strain>
    </source>
</reference>
<organism evidence="2">
    <name type="scientific">Candidatus Electrothrix aestuarii</name>
    <dbReference type="NCBI Taxonomy" id="3062594"/>
    <lineage>
        <taxon>Bacteria</taxon>
        <taxon>Pseudomonadati</taxon>
        <taxon>Thermodesulfobacteriota</taxon>
        <taxon>Desulfobulbia</taxon>
        <taxon>Desulfobulbales</taxon>
        <taxon>Desulfobulbaceae</taxon>
        <taxon>Candidatus Electrothrix</taxon>
    </lineage>
</organism>
<feature type="domain" description="Transcription factor zinc-finger" evidence="1">
    <location>
        <begin position="5"/>
        <end position="46"/>
    </location>
</feature>
<dbReference type="KEGG" id="eaj:Q3M24_19975"/>
<protein>
    <submittedName>
        <fullName evidence="2">Zf-TFIIB domain-containing protein</fullName>
    </submittedName>
</protein>
<dbReference type="EMBL" id="CP159373">
    <property type="protein sequence ID" value="XCN72543.1"/>
    <property type="molecule type" value="Genomic_DNA"/>
</dbReference>
<gene>
    <name evidence="2" type="ORF">Q3M24_19975</name>
</gene>